<dbReference type="AlphaFoldDB" id="A0A1J1DTR8"/>
<dbReference type="Proteomes" id="UP000531761">
    <property type="component" value="Unassembled WGS sequence"/>
</dbReference>
<dbReference type="SUPFAM" id="SSF53448">
    <property type="entry name" value="Nucleotide-diphospho-sugar transferases"/>
    <property type="match status" value="1"/>
</dbReference>
<organism evidence="1">
    <name type="scientific">Escherichia coli</name>
    <dbReference type="NCBI Taxonomy" id="562"/>
    <lineage>
        <taxon>Bacteria</taxon>
        <taxon>Pseudomonadati</taxon>
        <taxon>Pseudomonadota</taxon>
        <taxon>Gammaproteobacteria</taxon>
        <taxon>Enterobacterales</taxon>
        <taxon>Enterobacteriaceae</taxon>
        <taxon>Escherichia</taxon>
    </lineage>
</organism>
<proteinExistence type="predicted"/>
<dbReference type="Gene3D" id="3.90.550.10">
    <property type="entry name" value="Spore Coat Polysaccharide Biosynthesis Protein SpsA, Chain A"/>
    <property type="match status" value="1"/>
</dbReference>
<evidence type="ECO:0000313" key="1">
    <source>
        <dbReference type="EMBL" id="BAV90502.1"/>
    </source>
</evidence>
<dbReference type="EMBL" id="JABWMK020000067">
    <property type="protein sequence ID" value="MBB2469049.1"/>
    <property type="molecule type" value="Genomic_DNA"/>
</dbReference>
<dbReference type="EMBL" id="LC177551">
    <property type="protein sequence ID" value="BAV90502.1"/>
    <property type="molecule type" value="Genomic_DNA"/>
</dbReference>
<dbReference type="CDD" id="cd00761">
    <property type="entry name" value="Glyco_tranf_GTA_type"/>
    <property type="match status" value="1"/>
</dbReference>
<evidence type="ECO:0000313" key="2">
    <source>
        <dbReference type="EMBL" id="MBB2469049.1"/>
    </source>
</evidence>
<reference evidence="2 3" key="2">
    <citation type="submission" date="2020-08" db="EMBL/GenBank/DDBJ databases">
        <title>Draft genome sequences of isolates of diverse host origin from the E. coli Reference Center.</title>
        <authorList>
            <person name="Lacher D.W."/>
            <person name="Mammel M.K."/>
            <person name="Gangiredla J."/>
            <person name="Gebru S.T."/>
            <person name="Barnaba T.J."/>
            <person name="Majowicz S.A."/>
            <person name="Dudley E.G."/>
        </authorList>
    </citation>
    <scope>NUCLEOTIDE SEQUENCE [LARGE SCALE GENOMIC DNA]</scope>
    <source>
        <strain evidence="2 3">10.0349</strain>
    </source>
</reference>
<accession>A0A1J1DTR8</accession>
<dbReference type="InterPro" id="IPR029044">
    <property type="entry name" value="Nucleotide-diphossugar_trans"/>
</dbReference>
<dbReference type="RefSeq" id="WP_032258382.1">
    <property type="nucleotide sequence ID" value="NZ_BDPF01000001.1"/>
</dbReference>
<gene>
    <name evidence="2" type="ORF">HEP30_023635</name>
</gene>
<evidence type="ECO:0000313" key="3">
    <source>
        <dbReference type="Proteomes" id="UP000531761"/>
    </source>
</evidence>
<protein>
    <submittedName>
        <fullName evidence="2">Glycosyltransferase family 2 protein</fullName>
    </submittedName>
    <submittedName>
        <fullName evidence="1">Putative glycosyltranslocase</fullName>
    </submittedName>
</protein>
<sequence>MLLTIIVVIYGKNFCDSTSLKSLRACQLNNIKLVVYNNGPIFLDSNDCYDLFSDITKRYNFSLEVIQEISNRPLSKVYNHIIEKNMDSEYFMILDDDTEVPINYFPLRAFQLSYDIGIPMISVSNNHKVIYPEVNGEIITKEGFCEKVKNIKAISSGLVIHNNVIIKIKNSYPDIFDTRFAFYGVDFTFLRRIVELNKLYHFRIYIENALTHSLSRVEGDISQWRYKERVIDVVLTSLLYEKSKVKAWRCIMKLLLVNIIKLRYGVISVICSSIVKKKHPRC</sequence>
<reference evidence="1" key="1">
    <citation type="journal article" date="2017" name="Microb. Genom.">
        <title>An untypeable enterotoxigenic Escherichia coli represents one of the dominant types causing human disease.</title>
        <authorList>
            <person name="Iguchi A."/>
            <person name="von Mentzer A."/>
            <person name="Kikuchi T."/>
            <person name="Thomson N.R."/>
        </authorList>
    </citation>
    <scope>NUCLEOTIDE SEQUENCE</scope>
    <source>
        <strain evidence="1">E167</strain>
    </source>
</reference>
<name>A0A1J1DTR8_ECOLX</name>